<evidence type="ECO:0000313" key="3">
    <source>
        <dbReference type="EMBL" id="CAJ58900.1"/>
    </source>
</evidence>
<keyword evidence="1" id="KW-0175">Coiled coil</keyword>
<dbReference type="STRING" id="326424.FRAAL0222"/>
<dbReference type="EMBL" id="CT573213">
    <property type="protein sequence ID" value="CAJ58900.1"/>
    <property type="molecule type" value="Genomic_DNA"/>
</dbReference>
<feature type="coiled-coil region" evidence="1">
    <location>
        <begin position="132"/>
        <end position="166"/>
    </location>
</feature>
<dbReference type="HOGENOM" id="CLU_561128_0_0_11"/>
<sequence>MPARAGPAADKRRCPMSGVKRTYVSVDQTAWAEAQRAAARLRDVRRDLPRMVEGVREQARRDAQAAIRPVEERARAAERQIAKLSARARRFERETQVRLDRQRQDLAGLRTDTENAFAAQERQFRAAIQAERAARQKAVDELRADVDALRDERSRARDAAREWIADAEGLATLIRDTLASERFRPGRLAGLERDVATARQNVTDGFGEAALTAAQRAYDGLSDLRYELEVTDREWHAARDAANEALLLVGRIAQEQGVQPALDEDGRPMADVTLDVDHWSNGELAALRAEVETLLAEVRDDSPGAGPRAGREVTTREVTTDELREIVEERAPELEARLADIVERAALNQLASQLRVNVADVVVQTLVDSGFALADHTYAGEDDRNAFFARVTHPDGGVVVVDVSAAETAPACDLKILSYDEVGAENIRLARAEELAAALRAQGLDAAAPRADAAPPDESLHHDLNPVRYAPPARPVPLATPVARPR</sequence>
<dbReference type="Proteomes" id="UP000000657">
    <property type="component" value="Chromosome"/>
</dbReference>
<dbReference type="eggNOG" id="COG1196">
    <property type="taxonomic scope" value="Bacteria"/>
</dbReference>
<accession>Q0RU44</accession>
<gene>
    <name evidence="3" type="ordered locus">FRAAL0222</name>
</gene>
<keyword evidence="4" id="KW-1185">Reference proteome</keyword>
<feature type="coiled-coil region" evidence="1">
    <location>
        <begin position="67"/>
        <end position="94"/>
    </location>
</feature>
<evidence type="ECO:0000313" key="4">
    <source>
        <dbReference type="Proteomes" id="UP000000657"/>
    </source>
</evidence>
<proteinExistence type="predicted"/>
<dbReference type="AlphaFoldDB" id="Q0RU44"/>
<organism evidence="3 4">
    <name type="scientific">Frankia alni (strain DSM 45986 / CECT 9034 / ACN14a)</name>
    <dbReference type="NCBI Taxonomy" id="326424"/>
    <lineage>
        <taxon>Bacteria</taxon>
        <taxon>Bacillati</taxon>
        <taxon>Actinomycetota</taxon>
        <taxon>Actinomycetes</taxon>
        <taxon>Frankiales</taxon>
        <taxon>Frankiaceae</taxon>
        <taxon>Frankia</taxon>
    </lineage>
</organism>
<feature type="region of interest" description="Disordered" evidence="2">
    <location>
        <begin position="448"/>
        <end position="486"/>
    </location>
</feature>
<name>Q0RU44_FRAAA</name>
<evidence type="ECO:0000256" key="1">
    <source>
        <dbReference type="SAM" id="Coils"/>
    </source>
</evidence>
<reference evidence="3 4" key="1">
    <citation type="journal article" date="2007" name="Genome Res.">
        <title>Genome characteristics of facultatively symbiotic Frankia sp. strains reflect host range and host plant biogeography.</title>
        <authorList>
            <person name="Normand P."/>
            <person name="Lapierre P."/>
            <person name="Tisa L.S."/>
            <person name="Gogarten J.P."/>
            <person name="Alloisio N."/>
            <person name="Bagnarol E."/>
            <person name="Bassi C.A."/>
            <person name="Berry A.M."/>
            <person name="Bickhart D.M."/>
            <person name="Choisne N."/>
            <person name="Couloux A."/>
            <person name="Cournoyer B."/>
            <person name="Cruveiller S."/>
            <person name="Daubin V."/>
            <person name="Demange N."/>
            <person name="Francino M.P."/>
            <person name="Goltsman E."/>
            <person name="Huang Y."/>
            <person name="Kopp O.R."/>
            <person name="Labarre L."/>
            <person name="Lapidus A."/>
            <person name="Lavire C."/>
            <person name="Marechal J."/>
            <person name="Martinez M."/>
            <person name="Mastronunzio J.E."/>
            <person name="Mullin B.C."/>
            <person name="Niemann J."/>
            <person name="Pujic P."/>
            <person name="Rawnsley T."/>
            <person name="Rouy Z."/>
            <person name="Schenowitz C."/>
            <person name="Sellstedt A."/>
            <person name="Tavares F."/>
            <person name="Tomkins J.P."/>
            <person name="Vallenet D."/>
            <person name="Valverde C."/>
            <person name="Wall L.G."/>
            <person name="Wang Y."/>
            <person name="Medigue C."/>
            <person name="Benson D.R."/>
        </authorList>
    </citation>
    <scope>NUCLEOTIDE SEQUENCE [LARGE SCALE GENOMIC DNA]</scope>
    <source>
        <strain evidence="4">DSM 45986 / CECT 9034 / ACN14a</strain>
    </source>
</reference>
<dbReference type="KEGG" id="fal:FRAAL0222"/>
<protein>
    <submittedName>
        <fullName evidence="3">Uncharacterized protein</fullName>
    </submittedName>
</protein>
<evidence type="ECO:0000256" key="2">
    <source>
        <dbReference type="SAM" id="MobiDB-lite"/>
    </source>
</evidence>
<feature type="compositionally biased region" description="Low complexity" evidence="2">
    <location>
        <begin position="448"/>
        <end position="457"/>
    </location>
</feature>